<organism evidence="2 3">
    <name type="scientific">Nocardia panacis</name>
    <dbReference type="NCBI Taxonomy" id="2340916"/>
    <lineage>
        <taxon>Bacteria</taxon>
        <taxon>Bacillati</taxon>
        <taxon>Actinomycetota</taxon>
        <taxon>Actinomycetes</taxon>
        <taxon>Mycobacteriales</taxon>
        <taxon>Nocardiaceae</taxon>
        <taxon>Nocardia</taxon>
    </lineage>
</organism>
<proteinExistence type="predicted"/>
<keyword evidence="3" id="KW-1185">Reference proteome</keyword>
<dbReference type="AlphaFoldDB" id="A0A3A4KNN2"/>
<dbReference type="InterPro" id="IPR038733">
    <property type="entry name" value="Predicted_DNA_bind_prot_RHH"/>
</dbReference>
<evidence type="ECO:0000313" key="3">
    <source>
        <dbReference type="Proteomes" id="UP000266677"/>
    </source>
</evidence>
<evidence type="ECO:0000259" key="1">
    <source>
        <dbReference type="Pfam" id="PF12651"/>
    </source>
</evidence>
<sequence length="100" mass="10804">MTCDRAGSSAVCEPNRCPTRYPTFMKAKTSVYLDPAQAAQLKDAAEATGRSEADLIREGIDLVLLRAHTVRRTRPWPSFDSGDPGFAANSADLLGQAYGE</sequence>
<reference evidence="2 3" key="1">
    <citation type="submission" date="2018-09" db="EMBL/GenBank/DDBJ databases">
        <title>YIM PH21274 draft genome.</title>
        <authorList>
            <person name="Miao C."/>
        </authorList>
    </citation>
    <scope>NUCLEOTIDE SEQUENCE [LARGE SCALE GENOMIC DNA]</scope>
    <source>
        <strain evidence="2 3">YIM PH 21724</strain>
    </source>
</reference>
<dbReference type="CDD" id="cd21631">
    <property type="entry name" value="RHH_CopG_NikR-like"/>
    <property type="match status" value="1"/>
</dbReference>
<feature type="domain" description="Predicted DNA-binding protein ribbon-helix-helix" evidence="1">
    <location>
        <begin position="25"/>
        <end position="64"/>
    </location>
</feature>
<accession>A0A3A4KNN2</accession>
<dbReference type="EMBL" id="QZFU01000019">
    <property type="protein sequence ID" value="RJO74740.1"/>
    <property type="molecule type" value="Genomic_DNA"/>
</dbReference>
<comment type="caution">
    <text evidence="2">The sequence shown here is derived from an EMBL/GenBank/DDBJ whole genome shotgun (WGS) entry which is preliminary data.</text>
</comment>
<evidence type="ECO:0000313" key="2">
    <source>
        <dbReference type="EMBL" id="RJO74740.1"/>
    </source>
</evidence>
<name>A0A3A4KNN2_9NOCA</name>
<dbReference type="Pfam" id="PF12651">
    <property type="entry name" value="RHH_3"/>
    <property type="match status" value="1"/>
</dbReference>
<gene>
    <name evidence="2" type="ORF">D5S18_14860</name>
</gene>
<dbReference type="Proteomes" id="UP000266677">
    <property type="component" value="Unassembled WGS sequence"/>
</dbReference>
<protein>
    <submittedName>
        <fullName evidence="2">Ribbon-helix-helix domain-containing protein</fullName>
    </submittedName>
</protein>